<reference evidence="1 2" key="1">
    <citation type="journal article" date="2014" name="Genome Announc.">
        <title>Draft genome sequence of the pathogenic fungus Scedosporium apiospermum.</title>
        <authorList>
            <person name="Vandeputte P."/>
            <person name="Ghamrawi S."/>
            <person name="Rechenmann M."/>
            <person name="Iltis A."/>
            <person name="Giraud S."/>
            <person name="Fleury M."/>
            <person name="Thornton C."/>
            <person name="Delhaes L."/>
            <person name="Meyer W."/>
            <person name="Papon N."/>
            <person name="Bouchara J.P."/>
        </authorList>
    </citation>
    <scope>NUCLEOTIDE SEQUENCE [LARGE SCALE GENOMIC DNA]</scope>
    <source>
        <strain evidence="1 2">IHEM 14462</strain>
    </source>
</reference>
<evidence type="ECO:0000313" key="2">
    <source>
        <dbReference type="Proteomes" id="UP000028545"/>
    </source>
</evidence>
<dbReference type="AlphaFoldDB" id="A0A084GDF7"/>
<evidence type="ECO:0000313" key="1">
    <source>
        <dbReference type="EMBL" id="KEZ45369.1"/>
    </source>
</evidence>
<gene>
    <name evidence="1" type="ORF">SAPIO_CDS2193</name>
</gene>
<dbReference type="OrthoDB" id="3486565at2759"/>
<proteinExistence type="predicted"/>
<dbReference type="KEGG" id="sapo:SAPIO_CDS2193"/>
<dbReference type="GeneID" id="27721265"/>
<dbReference type="EMBL" id="JOWA01000085">
    <property type="protein sequence ID" value="KEZ45369.1"/>
    <property type="molecule type" value="Genomic_DNA"/>
</dbReference>
<sequence>MVRSIRVRHIVAFATSPKQRICNYFASRDVLKPAFSMHTGSSKLCSTCMGFDVRKLLLTAEAQRPGNFNDPSAPDTYENIRPFRNNIFF</sequence>
<comment type="caution">
    <text evidence="1">The sequence shown here is derived from an EMBL/GenBank/DDBJ whole genome shotgun (WGS) entry which is preliminary data.</text>
</comment>
<name>A0A084GDF7_PSEDA</name>
<dbReference type="HOGENOM" id="CLU_2456025_0_0_1"/>
<organism evidence="1 2">
    <name type="scientific">Pseudallescheria apiosperma</name>
    <name type="common">Scedosporium apiospermum</name>
    <dbReference type="NCBI Taxonomy" id="563466"/>
    <lineage>
        <taxon>Eukaryota</taxon>
        <taxon>Fungi</taxon>
        <taxon>Dikarya</taxon>
        <taxon>Ascomycota</taxon>
        <taxon>Pezizomycotina</taxon>
        <taxon>Sordariomycetes</taxon>
        <taxon>Hypocreomycetidae</taxon>
        <taxon>Microascales</taxon>
        <taxon>Microascaceae</taxon>
        <taxon>Scedosporium</taxon>
    </lineage>
</organism>
<dbReference type="RefSeq" id="XP_016645168.1">
    <property type="nucleotide sequence ID" value="XM_016785290.1"/>
</dbReference>
<protein>
    <submittedName>
        <fullName evidence="1">Uncharacterized protein</fullName>
    </submittedName>
</protein>
<dbReference type="VEuPathDB" id="FungiDB:SAPIO_CDS2193"/>
<keyword evidence="2" id="KW-1185">Reference proteome</keyword>
<dbReference type="Proteomes" id="UP000028545">
    <property type="component" value="Unassembled WGS sequence"/>
</dbReference>
<accession>A0A084GDF7</accession>